<evidence type="ECO:0000313" key="1">
    <source>
        <dbReference type="EMBL" id="ATG86360.1"/>
    </source>
</evidence>
<dbReference type="EMBL" id="MF787246">
    <property type="protein sequence ID" value="ATG86360.1"/>
    <property type="molecule type" value="Genomic_DNA"/>
</dbReference>
<keyword evidence="2" id="KW-1185">Reference proteome</keyword>
<name>A0A291I9J0_9CAUD</name>
<protein>
    <submittedName>
        <fullName evidence="1">Uncharacterized protein</fullName>
    </submittedName>
</protein>
<reference evidence="1 2" key="1">
    <citation type="submission" date="2017-08" db="EMBL/GenBank/DDBJ databases">
        <title>Isolation and Characterization of phages of Lactobacillus pentosus and plantarum.</title>
        <authorList>
            <person name="Qi R."/>
            <person name="Yu M."/>
            <person name="Qiao X."/>
            <person name="Li Y."/>
        </authorList>
    </citation>
    <scope>NUCLEOTIDE SEQUENCE [LARGE SCALE GENOMIC DNA]</scope>
</reference>
<gene>
    <name evidence="1" type="ORF">LpeD_69</name>
</gene>
<dbReference type="Proteomes" id="UP000229296">
    <property type="component" value="Segment"/>
</dbReference>
<sequence>MKYITSQHATIKFRWQLAVYINSLFKIGVPAEDIVVLFADCNNTIPEYIRNKYHVNVFVFKDNREDKGYIPSIKPYLMYRFLSENPQAQQEDYVYTDSDIVIREPLDFNKLTGDANHWFGSDCGGYLDIGYLNYVSNSQCIIKTMLDTVGIEYSQIENIDENCIGAQYVIFKPKAEYFEKVYKDSYRIYYATNKIDSNFQTWVAEMYATLWNLPYFNIIPIASDELNFAWATDSADDFMKCKIYHDAGVIDANQGLFYKGAYNTREPFKDDFSFIKPDTASYYYAKYIKNTR</sequence>
<organism evidence="1 2">
    <name type="scientific">Lactobacillus phage LpeD</name>
    <dbReference type="NCBI Taxonomy" id="2041210"/>
    <lineage>
        <taxon>Viruses</taxon>
        <taxon>Duplodnaviria</taxon>
        <taxon>Heunggongvirae</taxon>
        <taxon>Uroviricota</taxon>
        <taxon>Caudoviricetes</taxon>
        <taxon>Herelleviridae</taxon>
        <taxon>Elpedvirus</taxon>
        <taxon>Elpedvirus LpeD</taxon>
    </lineage>
</organism>
<accession>A0A291I9J0</accession>
<proteinExistence type="predicted"/>
<evidence type="ECO:0000313" key="2">
    <source>
        <dbReference type="Proteomes" id="UP000229296"/>
    </source>
</evidence>